<evidence type="ECO:0000256" key="1">
    <source>
        <dbReference type="PIRSR" id="PIRSR011396-1"/>
    </source>
</evidence>
<dbReference type="Gene3D" id="3.50.50.60">
    <property type="entry name" value="FAD/NAD(P)-binding domain"/>
    <property type="match status" value="1"/>
</dbReference>
<dbReference type="SUPFAM" id="SSF51905">
    <property type="entry name" value="FAD/NAD(P)-binding domain"/>
    <property type="match status" value="1"/>
</dbReference>
<dbReference type="InterPro" id="IPR050816">
    <property type="entry name" value="Flavin-dep_Halogenase_NPB"/>
</dbReference>
<dbReference type="EMBL" id="FMTS01000004">
    <property type="protein sequence ID" value="SCW67907.1"/>
    <property type="molecule type" value="Genomic_DNA"/>
</dbReference>
<dbReference type="InterPro" id="IPR036188">
    <property type="entry name" value="FAD/NAD-bd_sf"/>
</dbReference>
<dbReference type="PANTHER" id="PTHR43747:SF4">
    <property type="entry name" value="FLAVIN-DEPENDENT TRYPTOPHAN HALOGENASE"/>
    <property type="match status" value="1"/>
</dbReference>
<dbReference type="RefSeq" id="WP_090648764.1">
    <property type="nucleotide sequence ID" value="NZ_CBCRYE010000002.1"/>
</dbReference>
<feature type="binding site" evidence="2">
    <location>
        <position position="348"/>
    </location>
    <ligand>
        <name>FAD</name>
        <dbReference type="ChEBI" id="CHEBI:57692"/>
    </ligand>
</feature>
<keyword evidence="4" id="KW-1185">Reference proteome</keyword>
<proteinExistence type="predicted"/>
<dbReference type="OrthoDB" id="5695497at2"/>
<dbReference type="Pfam" id="PF04820">
    <property type="entry name" value="Trp_halogenase"/>
    <property type="match status" value="1"/>
</dbReference>
<dbReference type="GO" id="GO:0000166">
    <property type="term" value="F:nucleotide binding"/>
    <property type="evidence" value="ECO:0007669"/>
    <property type="project" value="UniProtKB-KW"/>
</dbReference>
<keyword evidence="2" id="KW-0285">Flavoprotein</keyword>
<feature type="binding site" evidence="2">
    <location>
        <position position="344"/>
    </location>
    <ligand>
        <name>L-tryptophan</name>
        <dbReference type="ChEBI" id="CHEBI:57912"/>
    </ligand>
</feature>
<dbReference type="Proteomes" id="UP000199150">
    <property type="component" value="Unassembled WGS sequence"/>
</dbReference>
<dbReference type="GO" id="GO:0004497">
    <property type="term" value="F:monooxygenase activity"/>
    <property type="evidence" value="ECO:0007669"/>
    <property type="project" value="InterPro"/>
</dbReference>
<dbReference type="PANTHER" id="PTHR43747">
    <property type="entry name" value="FAD-BINDING PROTEIN"/>
    <property type="match status" value="1"/>
</dbReference>
<feature type="binding site" evidence="2">
    <location>
        <position position="78"/>
    </location>
    <ligand>
        <name>7-chloro-L-tryptophan</name>
        <dbReference type="ChEBI" id="CHEBI:58713"/>
    </ligand>
</feature>
<feature type="binding site" evidence="2">
    <location>
        <begin position="13"/>
        <end position="16"/>
    </location>
    <ligand>
        <name>FAD</name>
        <dbReference type="ChEBI" id="CHEBI:57692"/>
    </ligand>
</feature>
<dbReference type="InterPro" id="IPR033856">
    <property type="entry name" value="Trp_halogen"/>
</dbReference>
<evidence type="ECO:0000313" key="3">
    <source>
        <dbReference type="EMBL" id="SCW67907.1"/>
    </source>
</evidence>
<reference evidence="4" key="1">
    <citation type="submission" date="2016-10" db="EMBL/GenBank/DDBJ databases">
        <authorList>
            <person name="Varghese N."/>
            <person name="Submissions S."/>
        </authorList>
    </citation>
    <scope>NUCLEOTIDE SEQUENCE [LARGE SCALE GENOMIC DNA]</scope>
    <source>
        <strain evidence="4">CGMCC 1.3431</strain>
    </source>
</reference>
<evidence type="ECO:0000313" key="4">
    <source>
        <dbReference type="Proteomes" id="UP000199150"/>
    </source>
</evidence>
<accession>A0A1G4SG55</accession>
<organism evidence="3 4">
    <name type="scientific">Asticcacaulis taihuensis</name>
    <dbReference type="NCBI Taxonomy" id="260084"/>
    <lineage>
        <taxon>Bacteria</taxon>
        <taxon>Pseudomonadati</taxon>
        <taxon>Pseudomonadota</taxon>
        <taxon>Alphaproteobacteria</taxon>
        <taxon>Caulobacterales</taxon>
        <taxon>Caulobacteraceae</taxon>
        <taxon>Asticcacaulis</taxon>
    </lineage>
</organism>
<sequence length="507" mass="57345">MAEPIRKIIIAGGGTAGWMTAAALRTSLAQDVEILLIESEDIGTIGVGEATIPTIRLFNEHVGIDERSFIRATEATFKLGIEFQGWGHEGNRYFHPFGDYGGTHEGLAAHQIWRRLNLAGDHTPLEAYSVGTQMAYAGKFFPPNPDPRSPMHDYSYAFHFDAGLYARFLRQHCEQRGVRRLNAKIANVNLRGEDGYIDSLTLDDGRVETADLFIDCTGFRALLLGGALGVPFVDWSHYLPVDRAWAVPTAKAASPAIMPFTRSTAHEAGWQWRIPLQHRTGNGHVFSSSHISEQAALDTLMQNLDAPPLKDPMLIRFKTGHRQRFWEKNCVAVGLATGFLEPLESTSINFIQNAAIRLLELFPAKEIDPYLRDEYNLRNQASYDYVRDFIIAHYCLNSREGELWRHCANMPIPDDLQWKLELYRRRGEVLIRKFDHFHEPSWISIYHGHGLRAAAYDPLADRIPLETLSALMQRRREGIQRVVAQVPFHAEFIAKHCPSESFMKAGV</sequence>
<dbReference type="STRING" id="260084.SAMN02927928_2650"/>
<name>A0A1G4SG55_9CAUL</name>
<dbReference type="PIRSF" id="PIRSF011396">
    <property type="entry name" value="Trp_halogenase"/>
    <property type="match status" value="1"/>
</dbReference>
<keyword evidence="2" id="KW-0274">FAD</keyword>
<dbReference type="AlphaFoldDB" id="A0A1G4SG55"/>
<feature type="active site" evidence="1">
    <location>
        <position position="78"/>
    </location>
</feature>
<protein>
    <submittedName>
        <fullName evidence="3">Tryptophan halogenase</fullName>
    </submittedName>
</protein>
<feature type="binding site" evidence="2">
    <location>
        <position position="335"/>
    </location>
    <ligand>
        <name>FAD</name>
        <dbReference type="ChEBI" id="CHEBI:57692"/>
    </ligand>
</feature>
<evidence type="ECO:0000256" key="2">
    <source>
        <dbReference type="PIRSR" id="PIRSR011396-2"/>
    </source>
</evidence>
<dbReference type="InterPro" id="IPR006905">
    <property type="entry name" value="Flavin_halogenase"/>
</dbReference>
<keyword evidence="2" id="KW-0547">Nucleotide-binding</keyword>
<gene>
    <name evidence="3" type="ORF">SAMN02927928_2650</name>
</gene>